<proteinExistence type="predicted"/>
<dbReference type="GO" id="GO:0008242">
    <property type="term" value="F:omega peptidase activity"/>
    <property type="evidence" value="ECO:0007669"/>
    <property type="project" value="TreeGrafter"/>
</dbReference>
<dbReference type="InterPro" id="IPR017932">
    <property type="entry name" value="GATase_2_dom"/>
</dbReference>
<dbReference type="Proteomes" id="UP000308768">
    <property type="component" value="Unassembled WGS sequence"/>
</dbReference>
<feature type="region of interest" description="Disordered" evidence="1">
    <location>
        <begin position="271"/>
        <end position="293"/>
    </location>
</feature>
<dbReference type="AlphaFoldDB" id="A0A4V5NGD8"/>
<reference evidence="3 4" key="1">
    <citation type="submission" date="2017-03" db="EMBL/GenBank/DDBJ databases">
        <title>Genomes of endolithic fungi from Antarctica.</title>
        <authorList>
            <person name="Coleine C."/>
            <person name="Masonjones S."/>
            <person name="Stajich J.E."/>
        </authorList>
    </citation>
    <scope>NUCLEOTIDE SEQUENCE [LARGE SCALE GENOMIC DNA]</scope>
    <source>
        <strain evidence="3 4">CCFEE 5187</strain>
    </source>
</reference>
<evidence type="ECO:0000313" key="3">
    <source>
        <dbReference type="EMBL" id="TKA66209.1"/>
    </source>
</evidence>
<feature type="domain" description="Glutamine amidotransferase type-2" evidence="2">
    <location>
        <begin position="2"/>
        <end position="342"/>
    </location>
</feature>
<evidence type="ECO:0000313" key="4">
    <source>
        <dbReference type="Proteomes" id="UP000308768"/>
    </source>
</evidence>
<protein>
    <recommendedName>
        <fullName evidence="2">Glutamine amidotransferase type-2 domain-containing protein</fullName>
    </recommendedName>
</protein>
<dbReference type="SUPFAM" id="SSF56235">
    <property type="entry name" value="N-terminal nucleophile aminohydrolases (Ntn hydrolases)"/>
    <property type="match status" value="1"/>
</dbReference>
<dbReference type="PANTHER" id="PTHR43187">
    <property type="entry name" value="GLUTAMINE AMIDOTRANSFERASE DUG3-RELATED"/>
    <property type="match status" value="1"/>
</dbReference>
<name>A0A4V5NGD8_9PEZI</name>
<organism evidence="3 4">
    <name type="scientific">Cryomyces minteri</name>
    <dbReference type="NCBI Taxonomy" id="331657"/>
    <lineage>
        <taxon>Eukaryota</taxon>
        <taxon>Fungi</taxon>
        <taxon>Dikarya</taxon>
        <taxon>Ascomycota</taxon>
        <taxon>Pezizomycotina</taxon>
        <taxon>Dothideomycetes</taxon>
        <taxon>Dothideomycetes incertae sedis</taxon>
        <taxon>Cryomyces</taxon>
    </lineage>
</organism>
<dbReference type="InterPro" id="IPR052373">
    <property type="entry name" value="Gamma-glu_amide_hydrolase"/>
</dbReference>
<dbReference type="GO" id="GO:0005737">
    <property type="term" value="C:cytoplasm"/>
    <property type="evidence" value="ECO:0007669"/>
    <property type="project" value="TreeGrafter"/>
</dbReference>
<dbReference type="OrthoDB" id="444432at2759"/>
<dbReference type="GO" id="GO:0006751">
    <property type="term" value="P:glutathione catabolic process"/>
    <property type="evidence" value="ECO:0007669"/>
    <property type="project" value="TreeGrafter"/>
</dbReference>
<gene>
    <name evidence="3" type="ORF">B0A49_07505</name>
</gene>
<dbReference type="Pfam" id="PF13522">
    <property type="entry name" value="GATase_6"/>
    <property type="match status" value="1"/>
</dbReference>
<dbReference type="CDD" id="cd01908">
    <property type="entry name" value="YafJ"/>
    <property type="match status" value="1"/>
</dbReference>
<sequence>MCRWFAYVSESENCLLEDVLVTPKHSLAKQVHEHYLPKLLSHDPHNITTQQEINARNRLFNIDGLGVAWYTDAESDFINDCTGLRPSLYKTVQLPMNDLNFRSICANTSTKVCFAHIRAATATPTVPVNNHPFVFGRHSFMHNGVISDFVSIHRELCNLLEKDAYANVLGSTDSEHLAALYMTYLSSGRGKTSWEEEYAVGDMAEALHRAVGTVISLQQKTLGLKAQPNSLNLATTDGTQLVAYRFRNHKTEQPPSLYYSTTAGVTLNRKYPDHPDEGVDNPRASRKAEEHGSHVIVASEPTTYKESEWGLIGKNSVLMVGKDGHVVLESVPYEDQWNVEDN</sequence>
<dbReference type="InterPro" id="IPR029055">
    <property type="entry name" value="Ntn_hydrolases_N"/>
</dbReference>
<accession>A0A4V5NGD8</accession>
<keyword evidence="4" id="KW-1185">Reference proteome</keyword>
<evidence type="ECO:0000259" key="2">
    <source>
        <dbReference type="PROSITE" id="PS51278"/>
    </source>
</evidence>
<dbReference type="Gene3D" id="3.60.20.10">
    <property type="entry name" value="Glutamine Phosphoribosylpyrophosphate, subunit 1, domain 1"/>
    <property type="match status" value="1"/>
</dbReference>
<dbReference type="EMBL" id="NAJN01001047">
    <property type="protein sequence ID" value="TKA66209.1"/>
    <property type="molecule type" value="Genomic_DNA"/>
</dbReference>
<dbReference type="GO" id="GO:0061672">
    <property type="term" value="C:glutathione hydrolase complex"/>
    <property type="evidence" value="ECO:0007669"/>
    <property type="project" value="TreeGrafter"/>
</dbReference>
<dbReference type="PROSITE" id="PS51278">
    <property type="entry name" value="GATASE_TYPE_2"/>
    <property type="match status" value="1"/>
</dbReference>
<evidence type="ECO:0000256" key="1">
    <source>
        <dbReference type="SAM" id="MobiDB-lite"/>
    </source>
</evidence>
<dbReference type="PANTHER" id="PTHR43187:SF1">
    <property type="entry name" value="GLUTAMINE AMIDOTRANSFERASE DUG3-RELATED"/>
    <property type="match status" value="1"/>
</dbReference>
<comment type="caution">
    <text evidence="3">The sequence shown here is derived from an EMBL/GenBank/DDBJ whole genome shotgun (WGS) entry which is preliminary data.</text>
</comment>
<dbReference type="STRING" id="331657.A0A4V5NGD8"/>